<feature type="transmembrane region" description="Helical" evidence="1">
    <location>
        <begin position="44"/>
        <end position="65"/>
    </location>
</feature>
<dbReference type="Proteomes" id="UP000825935">
    <property type="component" value="Chromosome 5"/>
</dbReference>
<evidence type="ECO:0000256" key="1">
    <source>
        <dbReference type="SAM" id="Phobius"/>
    </source>
</evidence>
<keyword evidence="3" id="KW-1185">Reference proteome</keyword>
<evidence type="ECO:0000313" key="2">
    <source>
        <dbReference type="EMBL" id="KAH7436722.1"/>
    </source>
</evidence>
<organism evidence="2 3">
    <name type="scientific">Ceratopteris richardii</name>
    <name type="common">Triangle waterfern</name>
    <dbReference type="NCBI Taxonomy" id="49495"/>
    <lineage>
        <taxon>Eukaryota</taxon>
        <taxon>Viridiplantae</taxon>
        <taxon>Streptophyta</taxon>
        <taxon>Embryophyta</taxon>
        <taxon>Tracheophyta</taxon>
        <taxon>Polypodiopsida</taxon>
        <taxon>Polypodiidae</taxon>
        <taxon>Polypodiales</taxon>
        <taxon>Pteridineae</taxon>
        <taxon>Pteridaceae</taxon>
        <taxon>Parkerioideae</taxon>
        <taxon>Ceratopteris</taxon>
    </lineage>
</organism>
<proteinExistence type="predicted"/>
<sequence length="109" mass="12541">MAIPYVSSISKRNAAAICETTIISRNKEELLRAGLWFDFFKDEIHYAACYSALLYYCICSHLVTLRLFSSERLSKHFFVFLHSCVLSDLVSLIFHCSLIPNLRVPISNF</sequence>
<evidence type="ECO:0000313" key="3">
    <source>
        <dbReference type="Proteomes" id="UP000825935"/>
    </source>
</evidence>
<accession>A0A8T2UMS7</accession>
<keyword evidence="1" id="KW-1133">Transmembrane helix</keyword>
<feature type="transmembrane region" description="Helical" evidence="1">
    <location>
        <begin position="77"/>
        <end position="100"/>
    </location>
</feature>
<protein>
    <submittedName>
        <fullName evidence="2">Uncharacterized protein</fullName>
    </submittedName>
</protein>
<gene>
    <name evidence="2" type="ORF">KP509_05G032600</name>
</gene>
<keyword evidence="1" id="KW-0472">Membrane</keyword>
<reference evidence="2" key="1">
    <citation type="submission" date="2021-08" db="EMBL/GenBank/DDBJ databases">
        <title>WGS assembly of Ceratopteris richardii.</title>
        <authorList>
            <person name="Marchant D.B."/>
            <person name="Chen G."/>
            <person name="Jenkins J."/>
            <person name="Shu S."/>
            <person name="Leebens-Mack J."/>
            <person name="Grimwood J."/>
            <person name="Schmutz J."/>
            <person name="Soltis P."/>
            <person name="Soltis D."/>
            <person name="Chen Z.-H."/>
        </authorList>
    </citation>
    <scope>NUCLEOTIDE SEQUENCE</scope>
    <source>
        <strain evidence="2">Whitten #5841</strain>
        <tissue evidence="2">Leaf</tissue>
    </source>
</reference>
<name>A0A8T2UMS7_CERRI</name>
<dbReference type="EMBL" id="CM035410">
    <property type="protein sequence ID" value="KAH7436722.1"/>
    <property type="molecule type" value="Genomic_DNA"/>
</dbReference>
<dbReference type="AlphaFoldDB" id="A0A8T2UMS7"/>
<comment type="caution">
    <text evidence="2">The sequence shown here is derived from an EMBL/GenBank/DDBJ whole genome shotgun (WGS) entry which is preliminary data.</text>
</comment>
<keyword evidence="1" id="KW-0812">Transmembrane</keyword>